<feature type="domain" description="Mon2/Sec7/BIG1-like dimerisation and cyclophilin-binding" evidence="2">
    <location>
        <begin position="5"/>
        <end position="167"/>
    </location>
</feature>
<sequence>MEEILRKLQRDASGSKYKAIKESCTWALETLSGLDTIVKIPPHLLREKCLLPLQLALESKNVKLAQHALAGMQKLLSEERFVSMETDSDEKQLLNQILNAVKVTPSLNEDLQVEVMKVLLCITYSPTFDMNGSAVLKIAEVCIETYTCSCHQRSINTAVRATLSQMLGDLTLQLRQRQENTIIENPDAPQEFGSQDCNHYHPFAKSDSQQLQLLYLECILSVLSSSSSSMYLHRGFTDLIWKSLCPALIVILGNPIHDKTITSAHSSSSTNMESDSASPGVSDHGRGSGCSCTAPTLSGPVARTIYYLAAELVRLVGSVDSMKPVLQSLYHRVLLYPPPQHRVEAIKIMKEVGRYPEKALGLPTSLYSLLHV</sequence>
<dbReference type="EMBL" id="JH000048">
    <property type="protein sequence ID" value="EGV96090.1"/>
    <property type="molecule type" value="Genomic_DNA"/>
</dbReference>
<organism evidence="3 4">
    <name type="scientific">Cricetulus griseus</name>
    <name type="common">Chinese hamster</name>
    <name type="synonym">Cricetulus barabensis griseus</name>
    <dbReference type="NCBI Taxonomy" id="10029"/>
    <lineage>
        <taxon>Eukaryota</taxon>
        <taxon>Metazoa</taxon>
        <taxon>Chordata</taxon>
        <taxon>Craniata</taxon>
        <taxon>Vertebrata</taxon>
        <taxon>Euteleostomi</taxon>
        <taxon>Mammalia</taxon>
        <taxon>Eutheria</taxon>
        <taxon>Euarchontoglires</taxon>
        <taxon>Glires</taxon>
        <taxon>Rodentia</taxon>
        <taxon>Myomorpha</taxon>
        <taxon>Muroidea</taxon>
        <taxon>Cricetidae</taxon>
        <taxon>Cricetinae</taxon>
        <taxon>Cricetulus</taxon>
    </lineage>
</organism>
<name>G3GW58_CRIGR</name>
<evidence type="ECO:0000313" key="4">
    <source>
        <dbReference type="Proteomes" id="UP000001075"/>
    </source>
</evidence>
<dbReference type="SUPFAM" id="SSF48371">
    <property type="entry name" value="ARM repeat"/>
    <property type="match status" value="1"/>
</dbReference>
<reference evidence="4" key="1">
    <citation type="journal article" date="2011" name="Nat. Biotechnol.">
        <title>The genomic sequence of the Chinese hamster ovary (CHO)-K1 cell line.</title>
        <authorList>
            <person name="Xu X."/>
            <person name="Nagarajan H."/>
            <person name="Lewis N.E."/>
            <person name="Pan S."/>
            <person name="Cai Z."/>
            <person name="Liu X."/>
            <person name="Chen W."/>
            <person name="Xie M."/>
            <person name="Wang W."/>
            <person name="Hammond S."/>
            <person name="Andersen M.R."/>
            <person name="Neff N."/>
            <person name="Passarelli B."/>
            <person name="Koh W."/>
            <person name="Fan H.C."/>
            <person name="Wang J."/>
            <person name="Gui Y."/>
            <person name="Lee K.H."/>
            <person name="Betenbaugh M.J."/>
            <person name="Quake S.R."/>
            <person name="Famili I."/>
            <person name="Palsson B.O."/>
            <person name="Wang J."/>
        </authorList>
    </citation>
    <scope>NUCLEOTIDE SEQUENCE [LARGE SCALE GENOMIC DNA]</scope>
    <source>
        <strain evidence="4">CHO K1 cell line</strain>
    </source>
</reference>
<feature type="region of interest" description="Disordered" evidence="1">
    <location>
        <begin position="263"/>
        <end position="285"/>
    </location>
</feature>
<gene>
    <name evidence="3" type="ORF">I79_001974</name>
</gene>
<dbReference type="STRING" id="10029.G3GW58"/>
<evidence type="ECO:0000259" key="2">
    <source>
        <dbReference type="Pfam" id="PF16213"/>
    </source>
</evidence>
<dbReference type="InParanoid" id="G3GW58"/>
<dbReference type="InterPro" id="IPR032629">
    <property type="entry name" value="DCB_dom"/>
</dbReference>
<dbReference type="Proteomes" id="UP000001075">
    <property type="component" value="Unassembled WGS sequence"/>
</dbReference>
<dbReference type="Pfam" id="PF16213">
    <property type="entry name" value="DCB"/>
    <property type="match status" value="1"/>
</dbReference>
<accession>G3GW58</accession>
<proteinExistence type="predicted"/>
<feature type="compositionally biased region" description="Polar residues" evidence="1">
    <location>
        <begin position="263"/>
        <end position="279"/>
    </location>
</feature>
<evidence type="ECO:0000313" key="3">
    <source>
        <dbReference type="EMBL" id="EGV96090.1"/>
    </source>
</evidence>
<dbReference type="InterPro" id="IPR016024">
    <property type="entry name" value="ARM-type_fold"/>
</dbReference>
<evidence type="ECO:0000256" key="1">
    <source>
        <dbReference type="SAM" id="MobiDB-lite"/>
    </source>
</evidence>
<dbReference type="AlphaFoldDB" id="G3GW58"/>
<protein>
    <submittedName>
        <fullName evidence="3">Brefeldin A-inhibited guanine nucleotide-exchange protein 3</fullName>
    </submittedName>
</protein>